<protein>
    <submittedName>
        <fullName evidence="1">Uncharacterized protein</fullName>
    </submittedName>
</protein>
<dbReference type="EMBL" id="JAMPKK010000061">
    <property type="protein sequence ID" value="MEP0867192.1"/>
    <property type="molecule type" value="Genomic_DNA"/>
</dbReference>
<sequence length="156" mass="18233">MLSTHQQTSLEITESKIIHKSGIVHPLARFVTEETAALLFHLQPEQIYKITCWRHVVHVHGKGVSRFVSYADFPPISGVEAPREGDMVRWRKRWRRKWKIKQAPHFWTEFYAHQFKKAASMGKLLEWGKLVAIVKSALSQVALQQLRQVYNQEKFG</sequence>
<evidence type="ECO:0000313" key="2">
    <source>
        <dbReference type="Proteomes" id="UP001442494"/>
    </source>
</evidence>
<evidence type="ECO:0000313" key="1">
    <source>
        <dbReference type="EMBL" id="MEP0867192.1"/>
    </source>
</evidence>
<organism evidence="1 2">
    <name type="scientific">Funiculus sociatus GB2-A5</name>
    <dbReference type="NCBI Taxonomy" id="2933946"/>
    <lineage>
        <taxon>Bacteria</taxon>
        <taxon>Bacillati</taxon>
        <taxon>Cyanobacteriota</taxon>
        <taxon>Cyanophyceae</taxon>
        <taxon>Coleofasciculales</taxon>
        <taxon>Coleofasciculaceae</taxon>
        <taxon>Funiculus</taxon>
    </lineage>
</organism>
<dbReference type="Proteomes" id="UP001442494">
    <property type="component" value="Unassembled WGS sequence"/>
</dbReference>
<reference evidence="1 2" key="1">
    <citation type="submission" date="2022-04" db="EMBL/GenBank/DDBJ databases">
        <title>Positive selection, recombination, and allopatry shape intraspecific diversity of widespread and dominant cyanobacteria.</title>
        <authorList>
            <person name="Wei J."/>
            <person name="Shu W."/>
            <person name="Hu C."/>
        </authorList>
    </citation>
    <scope>NUCLEOTIDE SEQUENCE [LARGE SCALE GENOMIC DNA]</scope>
    <source>
        <strain evidence="1 2">GB2-A5</strain>
    </source>
</reference>
<comment type="caution">
    <text evidence="1">The sequence shown here is derived from an EMBL/GenBank/DDBJ whole genome shotgun (WGS) entry which is preliminary data.</text>
</comment>
<accession>A0ABV0JUV3</accession>
<keyword evidence="2" id="KW-1185">Reference proteome</keyword>
<proteinExistence type="predicted"/>
<gene>
    <name evidence="1" type="ORF">NDI37_22325</name>
</gene>
<name>A0ABV0JUV3_9CYAN</name>
<dbReference type="RefSeq" id="WP_190419459.1">
    <property type="nucleotide sequence ID" value="NZ_JAMPKK010000061.1"/>
</dbReference>